<dbReference type="OrthoDB" id="6239126at2759"/>
<protein>
    <submittedName>
        <fullName evidence="4">Parvo_NS1 domain-containing protein</fullName>
    </submittedName>
</protein>
<name>A0A0R3TQ85_RODNA</name>
<reference evidence="2 3" key="2">
    <citation type="submission" date="2018-11" db="EMBL/GenBank/DDBJ databases">
        <authorList>
            <consortium name="Pathogen Informatics"/>
        </authorList>
    </citation>
    <scope>NUCLEOTIDE SEQUENCE [LARGE SCALE GENOMIC DNA]</scope>
</reference>
<reference evidence="4" key="1">
    <citation type="submission" date="2017-02" db="UniProtKB">
        <authorList>
            <consortium name="WormBaseParasite"/>
        </authorList>
    </citation>
    <scope>IDENTIFICATION</scope>
</reference>
<dbReference type="Gene3D" id="3.40.50.300">
    <property type="entry name" value="P-loop containing nucleotide triphosphate hydrolases"/>
    <property type="match status" value="1"/>
</dbReference>
<evidence type="ECO:0000259" key="1">
    <source>
        <dbReference type="Pfam" id="PF01057"/>
    </source>
</evidence>
<dbReference type="InterPro" id="IPR027417">
    <property type="entry name" value="P-loop_NTPase"/>
</dbReference>
<gene>
    <name evidence="2" type="ORF">HNAJ_LOCUS9689</name>
</gene>
<accession>A0A0R3TQ85</accession>
<dbReference type="STRING" id="102285.A0A0R3TQ85"/>
<dbReference type="WBParaSite" id="HNAJ_0000969401-mRNA-1">
    <property type="protein sequence ID" value="HNAJ_0000969401-mRNA-1"/>
    <property type="gene ID" value="HNAJ_0000969401"/>
</dbReference>
<dbReference type="GO" id="GO:0019079">
    <property type="term" value="P:viral genome replication"/>
    <property type="evidence" value="ECO:0007669"/>
    <property type="project" value="InterPro"/>
</dbReference>
<dbReference type="AlphaFoldDB" id="A0A0R3TQ85"/>
<dbReference type="EMBL" id="UZAE01012711">
    <property type="protein sequence ID" value="VDO06319.1"/>
    <property type="molecule type" value="Genomic_DNA"/>
</dbReference>
<evidence type="ECO:0000313" key="2">
    <source>
        <dbReference type="EMBL" id="VDO06319.1"/>
    </source>
</evidence>
<dbReference type="Proteomes" id="UP000278807">
    <property type="component" value="Unassembled WGS sequence"/>
</dbReference>
<evidence type="ECO:0000313" key="3">
    <source>
        <dbReference type="Proteomes" id="UP000278807"/>
    </source>
</evidence>
<dbReference type="Pfam" id="PF01057">
    <property type="entry name" value="Parvo_NS1"/>
    <property type="match status" value="1"/>
</dbReference>
<dbReference type="InterPro" id="IPR001257">
    <property type="entry name" value="Parvovirus_NS1_helicase"/>
</dbReference>
<proteinExistence type="predicted"/>
<keyword evidence="3" id="KW-1185">Reference proteome</keyword>
<dbReference type="SUPFAM" id="SSF52540">
    <property type="entry name" value="P-loop containing nucleoside triphosphate hydrolases"/>
    <property type="match status" value="1"/>
</dbReference>
<sequence length="489" mass="56325">MGLQWRELAKQFIVRSNNDRLEKEQKNTYLQNLQELSHNCKVKNPKDLELGASWLMMMLNTNGIDMKQLLDVIVAIIDMKTSKVNTLVFRGPTNTGKTLMAKLINSHLTIGTVCRRGDQTAFHFDNLLNRTVALMEEPHITMTTKNDFKNLLGGDEFEIDVKYGAKRFLGRLPIIATTIEDLGALLTSVDRAALYSRVKEYQLREQIMSELINGTISKAPVTLCACHLRDLFKRYGFYGDRVLEIDVPPNAEIIYQTPRRTSTEEYDIEEDGFLIRIPPKIKLLEHERPNSPSFLGLDPFDIEDCQEIFPSAQRLGNMGEGQQSLIPPGLVTEDSLPNDNVSMGGVPFTPRRYYYTLILHNYGKMPTAISCPYVEHDHHMHVLIQARDNVYRKVDRLLNDCLVSANDWWLVKNTWQLVRNVYLILQYFKFRETVHEVSTELHEEWEMAQNSPPIEPQIACLSDIRRTRNAINATQRAESRHGKYNNLLE</sequence>
<feature type="domain" description="Parvovirus non-structural protein 1 helicase" evidence="1">
    <location>
        <begin position="57"/>
        <end position="209"/>
    </location>
</feature>
<evidence type="ECO:0000313" key="4">
    <source>
        <dbReference type="WBParaSite" id="HNAJ_0000969401-mRNA-1"/>
    </source>
</evidence>
<organism evidence="4">
    <name type="scientific">Rodentolepis nana</name>
    <name type="common">Dwarf tapeworm</name>
    <name type="synonym">Hymenolepis nana</name>
    <dbReference type="NCBI Taxonomy" id="102285"/>
    <lineage>
        <taxon>Eukaryota</taxon>
        <taxon>Metazoa</taxon>
        <taxon>Spiralia</taxon>
        <taxon>Lophotrochozoa</taxon>
        <taxon>Platyhelminthes</taxon>
        <taxon>Cestoda</taxon>
        <taxon>Eucestoda</taxon>
        <taxon>Cyclophyllidea</taxon>
        <taxon>Hymenolepididae</taxon>
        <taxon>Rodentolepis</taxon>
    </lineage>
</organism>